<sequence length="227" mass="25004">MLSLFMLAGCSDVIKEFRDPPGLSPVGEGLNRKDLHPPLAQYQPQPYKSYQSMWDQSRTEFFKEPRAKSVGDVLTVSIDISDEANLDNESGRSRSSNNDFGMDLGFGLFGMNEEGEGDLDISSNSGSNGKGAINRSENINLQVAAIVTQRLPNGNMVISGSQEVRVNFEVRVLSVEGIVRPRDIGPNNVITYDKIAEARISYGGRGRVSEVQKPAWGQRIYQTLTPF</sequence>
<evidence type="ECO:0000256" key="5">
    <source>
        <dbReference type="ARBA" id="ARBA00023143"/>
    </source>
</evidence>
<dbReference type="GO" id="GO:0009279">
    <property type="term" value="C:cell outer membrane"/>
    <property type="evidence" value="ECO:0007669"/>
    <property type="project" value="UniProtKB-SubCell"/>
</dbReference>
<dbReference type="Pfam" id="PF02107">
    <property type="entry name" value="FlgH"/>
    <property type="match status" value="1"/>
</dbReference>
<evidence type="ECO:0000313" key="9">
    <source>
        <dbReference type="EMBL" id="PLW79257.1"/>
    </source>
</evidence>
<dbReference type="GO" id="GO:0071973">
    <property type="term" value="P:bacterial-type flagellum-dependent cell motility"/>
    <property type="evidence" value="ECO:0007669"/>
    <property type="project" value="InterPro"/>
</dbReference>
<dbReference type="NCBIfam" id="NF001305">
    <property type="entry name" value="PRK00249.1-5"/>
    <property type="match status" value="1"/>
</dbReference>
<evidence type="ECO:0000256" key="1">
    <source>
        <dbReference type="ARBA" id="ARBA00002591"/>
    </source>
</evidence>
<comment type="similarity">
    <text evidence="2 7">Belongs to the FlgH family.</text>
</comment>
<dbReference type="InterPro" id="IPR000527">
    <property type="entry name" value="Flag_Lring"/>
</dbReference>
<dbReference type="AlphaFoldDB" id="A0A2N5XM56"/>
<reference evidence="8 10" key="1">
    <citation type="submission" date="2018-01" db="EMBL/GenBank/DDBJ databases">
        <title>The draft genome sequence of Cohaesibacter sp. H1304.</title>
        <authorList>
            <person name="Wang N.-N."/>
            <person name="Du Z.-J."/>
        </authorList>
    </citation>
    <scope>NUCLEOTIDE SEQUENCE [LARGE SCALE GENOMIC DNA]</scope>
    <source>
        <strain evidence="8 10">H1304</strain>
    </source>
</reference>
<evidence type="ECO:0000256" key="2">
    <source>
        <dbReference type="ARBA" id="ARBA00006929"/>
    </source>
</evidence>
<evidence type="ECO:0000256" key="6">
    <source>
        <dbReference type="ARBA" id="ARBA00023237"/>
    </source>
</evidence>
<name>A0A2N5XM56_9HYPH</name>
<keyword evidence="8" id="KW-0282">Flagellum</keyword>
<dbReference type="EMBL" id="PKUQ01000001">
    <property type="protein sequence ID" value="PLW79257.1"/>
    <property type="molecule type" value="Genomic_DNA"/>
</dbReference>
<dbReference type="Proteomes" id="UP000234881">
    <property type="component" value="Unassembled WGS sequence"/>
</dbReference>
<keyword evidence="10" id="KW-1185">Reference proteome</keyword>
<evidence type="ECO:0000256" key="3">
    <source>
        <dbReference type="ARBA" id="ARBA00022729"/>
    </source>
</evidence>
<gene>
    <name evidence="7" type="primary">flgH</name>
    <name evidence="9" type="ORF">C0081_01295</name>
    <name evidence="8" type="ORF">C0081_19335</name>
</gene>
<dbReference type="PANTHER" id="PTHR34933:SF1">
    <property type="entry name" value="FLAGELLAR L-RING PROTEIN"/>
    <property type="match status" value="1"/>
</dbReference>
<keyword evidence="6 7" id="KW-0998">Cell outer membrane</keyword>
<comment type="function">
    <text evidence="1 7">Assembles around the rod to form the L-ring and probably protects the motor/basal body from shearing forces during rotation.</text>
</comment>
<keyword evidence="8" id="KW-0966">Cell projection</keyword>
<comment type="caution">
    <text evidence="8">The sequence shown here is derived from an EMBL/GenBank/DDBJ whole genome shotgun (WGS) entry which is preliminary data.</text>
</comment>
<evidence type="ECO:0000313" key="8">
    <source>
        <dbReference type="EMBL" id="PLW75572.1"/>
    </source>
</evidence>
<keyword evidence="4 7" id="KW-0472">Membrane</keyword>
<organism evidence="8 10">
    <name type="scientific">Cohaesibacter celericrescens</name>
    <dbReference type="NCBI Taxonomy" id="2067669"/>
    <lineage>
        <taxon>Bacteria</taxon>
        <taxon>Pseudomonadati</taxon>
        <taxon>Pseudomonadota</taxon>
        <taxon>Alphaproteobacteria</taxon>
        <taxon>Hyphomicrobiales</taxon>
        <taxon>Cohaesibacteraceae</taxon>
    </lineage>
</organism>
<evidence type="ECO:0000256" key="7">
    <source>
        <dbReference type="HAMAP-Rule" id="MF_00415"/>
    </source>
</evidence>
<protein>
    <recommendedName>
        <fullName evidence="7">Flagellar L-ring protein</fullName>
    </recommendedName>
    <alternativeName>
        <fullName evidence="7">Basal body L-ring protein</fullName>
    </alternativeName>
</protein>
<keyword evidence="5 7" id="KW-0975">Bacterial flagellum</keyword>
<dbReference type="GO" id="GO:0003774">
    <property type="term" value="F:cytoskeletal motor activity"/>
    <property type="evidence" value="ECO:0007669"/>
    <property type="project" value="InterPro"/>
</dbReference>
<dbReference type="OrthoDB" id="9789227at2"/>
<accession>A0A2N5XM56</accession>
<dbReference type="PRINTS" id="PR01008">
    <property type="entry name" value="FLGLRINGFLGH"/>
</dbReference>
<proteinExistence type="inferred from homology"/>
<evidence type="ECO:0000313" key="10">
    <source>
        <dbReference type="Proteomes" id="UP000234881"/>
    </source>
</evidence>
<evidence type="ECO:0000256" key="4">
    <source>
        <dbReference type="ARBA" id="ARBA00023136"/>
    </source>
</evidence>
<dbReference type="EMBL" id="PKUQ01000050">
    <property type="protein sequence ID" value="PLW75572.1"/>
    <property type="molecule type" value="Genomic_DNA"/>
</dbReference>
<dbReference type="GO" id="GO:0009427">
    <property type="term" value="C:bacterial-type flagellum basal body, distal rod, L ring"/>
    <property type="evidence" value="ECO:0007669"/>
    <property type="project" value="InterPro"/>
</dbReference>
<comment type="subunit">
    <text evidence="7">The basal body constitutes a major portion of the flagellar organelle and consists of four rings (L,P,S, and M) mounted on a central rod.</text>
</comment>
<dbReference type="HAMAP" id="MF_00415">
    <property type="entry name" value="FlgH"/>
    <property type="match status" value="1"/>
</dbReference>
<keyword evidence="3" id="KW-0732">Signal</keyword>
<dbReference type="PANTHER" id="PTHR34933">
    <property type="entry name" value="FLAGELLAR L-RING PROTEIN"/>
    <property type="match status" value="1"/>
</dbReference>
<comment type="subcellular location">
    <subcellularLocation>
        <location evidence="7">Cell outer membrane</location>
    </subcellularLocation>
    <subcellularLocation>
        <location evidence="7">Bacterial flagellum basal body</location>
    </subcellularLocation>
</comment>
<keyword evidence="8" id="KW-0969">Cilium</keyword>